<evidence type="ECO:0000256" key="4">
    <source>
        <dbReference type="ARBA" id="ARBA00023089"/>
    </source>
</evidence>
<reference evidence="10" key="3">
    <citation type="submission" date="2015-04" db="UniProtKB">
        <authorList>
            <consortium name="EnsemblPlants"/>
        </authorList>
    </citation>
    <scope>IDENTIFICATION</scope>
    <source>
        <strain evidence="10">cv. Jemalong A17</strain>
    </source>
</reference>
<evidence type="ECO:0000313" key="8">
    <source>
        <dbReference type="EMBL" id="AES68188.2"/>
    </source>
</evidence>
<dbReference type="Proteomes" id="UP000265566">
    <property type="component" value="Chromosome 2"/>
</dbReference>
<evidence type="ECO:0000313" key="11">
    <source>
        <dbReference type="Proteomes" id="UP000002051"/>
    </source>
</evidence>
<protein>
    <recommendedName>
        <fullName evidence="5">FRIGIDA-like protein</fullName>
    </recommendedName>
</protein>
<reference evidence="9" key="5">
    <citation type="journal article" date="2018" name="Nat. Plants">
        <title>Whole-genome landscape of Medicago truncatula symbiotic genes.</title>
        <authorList>
            <person name="Pecrix Y."/>
            <person name="Gamas P."/>
            <person name="Carrere S."/>
        </authorList>
    </citation>
    <scope>NUCLEOTIDE SEQUENCE</scope>
    <source>
        <tissue evidence="9">Leaves</tissue>
    </source>
</reference>
<reference evidence="8 11" key="1">
    <citation type="journal article" date="2011" name="Nature">
        <title>The Medicago genome provides insight into the evolution of rhizobial symbioses.</title>
        <authorList>
            <person name="Young N.D."/>
            <person name="Debelle F."/>
            <person name="Oldroyd G.E."/>
            <person name="Geurts R."/>
            <person name="Cannon S.B."/>
            <person name="Udvardi M.K."/>
            <person name="Benedito V.A."/>
            <person name="Mayer K.F."/>
            <person name="Gouzy J."/>
            <person name="Schoof H."/>
            <person name="Van de Peer Y."/>
            <person name="Proost S."/>
            <person name="Cook D.R."/>
            <person name="Meyers B.C."/>
            <person name="Spannagl M."/>
            <person name="Cheung F."/>
            <person name="De Mita S."/>
            <person name="Krishnakumar V."/>
            <person name="Gundlach H."/>
            <person name="Zhou S."/>
            <person name="Mudge J."/>
            <person name="Bharti A.K."/>
            <person name="Murray J.D."/>
            <person name="Naoumkina M.A."/>
            <person name="Rosen B."/>
            <person name="Silverstein K.A."/>
            <person name="Tang H."/>
            <person name="Rombauts S."/>
            <person name="Zhao P.X."/>
            <person name="Zhou P."/>
            <person name="Barbe V."/>
            <person name="Bardou P."/>
            <person name="Bechner M."/>
            <person name="Bellec A."/>
            <person name="Berger A."/>
            <person name="Berges H."/>
            <person name="Bidwell S."/>
            <person name="Bisseling T."/>
            <person name="Choisne N."/>
            <person name="Couloux A."/>
            <person name="Denny R."/>
            <person name="Deshpande S."/>
            <person name="Dai X."/>
            <person name="Doyle J.J."/>
            <person name="Dudez A.M."/>
            <person name="Farmer A.D."/>
            <person name="Fouteau S."/>
            <person name="Franken C."/>
            <person name="Gibelin C."/>
            <person name="Gish J."/>
            <person name="Goldstein S."/>
            <person name="Gonzalez A.J."/>
            <person name="Green P.J."/>
            <person name="Hallab A."/>
            <person name="Hartog M."/>
            <person name="Hua A."/>
            <person name="Humphray S.J."/>
            <person name="Jeong D.H."/>
            <person name="Jing Y."/>
            <person name="Jocker A."/>
            <person name="Kenton S.M."/>
            <person name="Kim D.J."/>
            <person name="Klee K."/>
            <person name="Lai H."/>
            <person name="Lang C."/>
            <person name="Lin S."/>
            <person name="Macmil S.L."/>
            <person name="Magdelenat G."/>
            <person name="Matthews L."/>
            <person name="McCorrison J."/>
            <person name="Monaghan E.L."/>
            <person name="Mun J.H."/>
            <person name="Najar F.Z."/>
            <person name="Nicholson C."/>
            <person name="Noirot C."/>
            <person name="O'Bleness M."/>
            <person name="Paule C.R."/>
            <person name="Poulain J."/>
            <person name="Prion F."/>
            <person name="Qin B."/>
            <person name="Qu C."/>
            <person name="Retzel E.F."/>
            <person name="Riddle C."/>
            <person name="Sallet E."/>
            <person name="Samain S."/>
            <person name="Samson N."/>
            <person name="Sanders I."/>
            <person name="Saurat O."/>
            <person name="Scarpelli C."/>
            <person name="Schiex T."/>
            <person name="Segurens B."/>
            <person name="Severin A.J."/>
            <person name="Sherrier D.J."/>
            <person name="Shi R."/>
            <person name="Sims S."/>
            <person name="Singer S.R."/>
            <person name="Sinharoy S."/>
            <person name="Sterck L."/>
            <person name="Viollet A."/>
            <person name="Wang B.B."/>
            <person name="Wang K."/>
            <person name="Wang M."/>
            <person name="Wang X."/>
            <person name="Warfsmann J."/>
            <person name="Weissenbach J."/>
            <person name="White D.D."/>
            <person name="White J.D."/>
            <person name="Wiley G.B."/>
            <person name="Wincker P."/>
            <person name="Xing Y."/>
            <person name="Yang L."/>
            <person name="Yao Z."/>
            <person name="Ying F."/>
            <person name="Zhai J."/>
            <person name="Zhou L."/>
            <person name="Zuber A."/>
            <person name="Denarie J."/>
            <person name="Dixon R.A."/>
            <person name="May G.D."/>
            <person name="Schwartz D.C."/>
            <person name="Rogers J."/>
            <person name="Quetier F."/>
            <person name="Town C.D."/>
            <person name="Roe B.A."/>
        </authorList>
    </citation>
    <scope>NUCLEOTIDE SEQUENCE [LARGE SCALE GENOMIC DNA]</scope>
    <source>
        <strain evidence="8">A17</strain>
        <strain evidence="10 11">cv. Jemalong A17</strain>
    </source>
</reference>
<dbReference type="InterPro" id="IPR012474">
    <property type="entry name" value="Frigida"/>
</dbReference>
<evidence type="ECO:0000256" key="1">
    <source>
        <dbReference type="ARBA" id="ARBA00008956"/>
    </source>
</evidence>
<keyword evidence="3 5" id="KW-0221">Differentiation</keyword>
<keyword evidence="4 5" id="KW-0287">Flowering</keyword>
<keyword evidence="11" id="KW-1185">Reference proteome</keyword>
<dbReference type="PANTHER" id="PTHR31791:SF37">
    <property type="entry name" value="A_TM021B04.7 PROTEIN"/>
    <property type="match status" value="1"/>
</dbReference>
<feature type="region of interest" description="Disordered" evidence="7">
    <location>
        <begin position="116"/>
        <end position="147"/>
    </location>
</feature>
<sequence length="631" mass="72559">MDVEASDKTNCSTVGDDRNFNFILLPSRSNNISQLDVWNPVSCDDADYDDDDEPLSERLSRMSNLGTCNCAVPLKKRRTSAMPVKRLTSCSNNTSHSNVRNQVSLGTCNRKLPIKKRKRRSNNRNSLHNSVKKSKVLPCDDHDEDKDDTADKLFSSLDKEIDLIKKSFEECKTKKQVEEEILQSIKRDIEECDKELRNKKTQVSCVRKINEIHHRMQGKYKECVMEIAAMEGLIGERKKELAVKEIELNQVKGNISKEIERCQVIDKDRERKEEQLKALSQKIDECTMELKAKEKDLDAMEKSVGMQAAKLQSERKKLLEVIEVKSKVYALIKEFESKQKQYQGREEKLESNEKHVEGIVKELESRIKLKGRISELESEKKEFENRVKELESEKKKFEGRMKGIKSKEVELEGCAKELESEKKRFESQVEAFKSKEKQLEAQVKNHESKMVTSNMDDQLSRTIGGTSLQLLPSEQNEILVTLRESSNPAKLVLDIIQNPSMPLSKKDDNDLVIDDWRIYLLETLMGMSPIIKPRVREQALKLAHKFKANIKGNTENSLVVLGFLLLLSIYGLITSFDEGEVLELFAFVAQHKIAVELFRTLGFAHKVDLLQKHVQNAKLICEEHLHGNRLR</sequence>
<keyword evidence="6" id="KW-0175">Coiled coil</keyword>
<dbReference type="eggNOG" id="ENOG502QR8U">
    <property type="taxonomic scope" value="Eukaryota"/>
</dbReference>
<evidence type="ECO:0000256" key="6">
    <source>
        <dbReference type="SAM" id="Coils"/>
    </source>
</evidence>
<dbReference type="Proteomes" id="UP000002051">
    <property type="component" value="Chromosome 2"/>
</dbReference>
<comment type="similarity">
    <text evidence="1 5">Belongs to the Frigida family.</text>
</comment>
<evidence type="ECO:0000256" key="7">
    <source>
        <dbReference type="SAM" id="MobiDB-lite"/>
    </source>
</evidence>
<accession>A0A0C3V9Z4</accession>
<feature type="coiled-coil region" evidence="6">
    <location>
        <begin position="175"/>
        <end position="202"/>
    </location>
</feature>
<dbReference type="EMBL" id="CM001218">
    <property type="protein sequence ID" value="AES68188.2"/>
    <property type="molecule type" value="Genomic_DNA"/>
</dbReference>
<evidence type="ECO:0000256" key="2">
    <source>
        <dbReference type="ARBA" id="ARBA00022473"/>
    </source>
</evidence>
<reference evidence="8 11" key="2">
    <citation type="journal article" date="2014" name="BMC Genomics">
        <title>An improved genome release (version Mt4.0) for the model legume Medicago truncatula.</title>
        <authorList>
            <person name="Tang H."/>
            <person name="Krishnakumar V."/>
            <person name="Bidwell S."/>
            <person name="Rosen B."/>
            <person name="Chan A."/>
            <person name="Zhou S."/>
            <person name="Gentzbittel L."/>
            <person name="Childs K.L."/>
            <person name="Yandell M."/>
            <person name="Gundlach H."/>
            <person name="Mayer K.F."/>
            <person name="Schwartz D.C."/>
            <person name="Town C.D."/>
        </authorList>
    </citation>
    <scope>GENOME REANNOTATION</scope>
    <source>
        <strain evidence="10 11">cv. Jemalong A17</strain>
    </source>
</reference>
<dbReference type="Pfam" id="PF07899">
    <property type="entry name" value="Frigida"/>
    <property type="match status" value="1"/>
</dbReference>
<feature type="coiled-coil region" evidence="6">
    <location>
        <begin position="332"/>
        <end position="449"/>
    </location>
</feature>
<dbReference type="PANTHER" id="PTHR31791">
    <property type="entry name" value="FRIGIDA-LIKE PROTEIN 3-RELATED"/>
    <property type="match status" value="1"/>
</dbReference>
<keyword evidence="2 5" id="KW-0217">Developmental protein</keyword>
<dbReference type="GO" id="GO:0030154">
    <property type="term" value="P:cell differentiation"/>
    <property type="evidence" value="ECO:0007669"/>
    <property type="project" value="UniProtKB-KW"/>
</dbReference>
<name>G7IIA1_MEDTR</name>
<dbReference type="PaxDb" id="3880-AES68188"/>
<dbReference type="GO" id="GO:0009908">
    <property type="term" value="P:flower development"/>
    <property type="evidence" value="ECO:0007669"/>
    <property type="project" value="UniProtKB-KW"/>
</dbReference>
<dbReference type="HOGENOM" id="CLU_017941_1_0_1"/>
<organism evidence="8 11">
    <name type="scientific">Medicago truncatula</name>
    <name type="common">Barrel medic</name>
    <name type="synonym">Medicago tribuloides</name>
    <dbReference type="NCBI Taxonomy" id="3880"/>
    <lineage>
        <taxon>Eukaryota</taxon>
        <taxon>Viridiplantae</taxon>
        <taxon>Streptophyta</taxon>
        <taxon>Embryophyta</taxon>
        <taxon>Tracheophyta</taxon>
        <taxon>Spermatophyta</taxon>
        <taxon>Magnoliopsida</taxon>
        <taxon>eudicotyledons</taxon>
        <taxon>Gunneridae</taxon>
        <taxon>Pentapetalae</taxon>
        <taxon>rosids</taxon>
        <taxon>fabids</taxon>
        <taxon>Fabales</taxon>
        <taxon>Fabaceae</taxon>
        <taxon>Papilionoideae</taxon>
        <taxon>50 kb inversion clade</taxon>
        <taxon>NPAAA clade</taxon>
        <taxon>Hologalegina</taxon>
        <taxon>IRL clade</taxon>
        <taxon>Trifolieae</taxon>
        <taxon>Medicago</taxon>
    </lineage>
</organism>
<evidence type="ECO:0000256" key="3">
    <source>
        <dbReference type="ARBA" id="ARBA00022782"/>
    </source>
</evidence>
<evidence type="ECO:0000256" key="5">
    <source>
        <dbReference type="RuleBase" id="RU364012"/>
    </source>
</evidence>
<dbReference type="STRING" id="3880.G7IIA1"/>
<evidence type="ECO:0000313" key="10">
    <source>
        <dbReference type="EnsemblPlants" id="AES68188"/>
    </source>
</evidence>
<evidence type="ECO:0000313" key="9">
    <source>
        <dbReference type="EMBL" id="RHN76549.1"/>
    </source>
</evidence>
<dbReference type="EMBL" id="PSQE01000002">
    <property type="protein sequence ID" value="RHN76549.1"/>
    <property type="molecule type" value="Genomic_DNA"/>
</dbReference>
<proteinExistence type="inferred from homology"/>
<gene>
    <name evidence="8" type="ordered locus">MTR_2g104190</name>
    <name evidence="9" type="ORF">MtrunA17_Chr2g0333341</name>
</gene>
<dbReference type="AlphaFoldDB" id="G7IIA1"/>
<evidence type="ECO:0000313" key="12">
    <source>
        <dbReference type="Proteomes" id="UP000265566"/>
    </source>
</evidence>
<feature type="coiled-coil region" evidence="6">
    <location>
        <begin position="262"/>
        <end position="303"/>
    </location>
</feature>
<dbReference type="Gramene" id="rna12892">
    <property type="protein sequence ID" value="RHN76549.1"/>
    <property type="gene ID" value="gene12892"/>
</dbReference>
<dbReference type="EnsemblPlants" id="AES68188">
    <property type="protein sequence ID" value="AES68188"/>
    <property type="gene ID" value="MTR_2g104190"/>
</dbReference>
<accession>G7IIA1</accession>
<reference evidence="12" key="4">
    <citation type="journal article" date="2018" name="Nat. Plants">
        <title>Whole-genome landscape of Medicago truncatula symbiotic genes.</title>
        <authorList>
            <person name="Pecrix Y."/>
            <person name="Staton S.E."/>
            <person name="Sallet E."/>
            <person name="Lelandais-Briere C."/>
            <person name="Moreau S."/>
            <person name="Carrere S."/>
            <person name="Blein T."/>
            <person name="Jardinaud M.F."/>
            <person name="Latrasse D."/>
            <person name="Zouine M."/>
            <person name="Zahm M."/>
            <person name="Kreplak J."/>
            <person name="Mayjonade B."/>
            <person name="Satge C."/>
            <person name="Perez M."/>
            <person name="Cauet S."/>
            <person name="Marande W."/>
            <person name="Chantry-Darmon C."/>
            <person name="Lopez-Roques C."/>
            <person name="Bouchez O."/>
            <person name="Berard A."/>
            <person name="Debelle F."/>
            <person name="Munos S."/>
            <person name="Bendahmane A."/>
            <person name="Berges H."/>
            <person name="Niebel A."/>
            <person name="Buitink J."/>
            <person name="Frugier F."/>
            <person name="Benhamed M."/>
            <person name="Crespi M."/>
            <person name="Gouzy J."/>
            <person name="Gamas P."/>
        </authorList>
    </citation>
    <scope>NUCLEOTIDE SEQUENCE [LARGE SCALE GENOMIC DNA]</scope>
    <source>
        <strain evidence="12">cv. Jemalong A17</strain>
    </source>
</reference>